<evidence type="ECO:0000313" key="2">
    <source>
        <dbReference type="Proteomes" id="UP000821866"/>
    </source>
</evidence>
<name>A0A9J6DVC6_RHIMP</name>
<organism evidence="1 2">
    <name type="scientific">Rhipicephalus microplus</name>
    <name type="common">Cattle tick</name>
    <name type="synonym">Boophilus microplus</name>
    <dbReference type="NCBI Taxonomy" id="6941"/>
    <lineage>
        <taxon>Eukaryota</taxon>
        <taxon>Metazoa</taxon>
        <taxon>Ecdysozoa</taxon>
        <taxon>Arthropoda</taxon>
        <taxon>Chelicerata</taxon>
        <taxon>Arachnida</taxon>
        <taxon>Acari</taxon>
        <taxon>Parasitiformes</taxon>
        <taxon>Ixodida</taxon>
        <taxon>Ixodoidea</taxon>
        <taxon>Ixodidae</taxon>
        <taxon>Rhipicephalinae</taxon>
        <taxon>Rhipicephalus</taxon>
        <taxon>Boophilus</taxon>
    </lineage>
</organism>
<protein>
    <submittedName>
        <fullName evidence="1">Uncharacterized protein</fullName>
    </submittedName>
</protein>
<gene>
    <name evidence="1" type="ORF">HPB51_016466</name>
</gene>
<reference evidence="1" key="1">
    <citation type="journal article" date="2020" name="Cell">
        <title>Large-Scale Comparative Analyses of Tick Genomes Elucidate Their Genetic Diversity and Vector Capacities.</title>
        <authorList>
            <consortium name="Tick Genome and Microbiome Consortium (TIGMIC)"/>
            <person name="Jia N."/>
            <person name="Wang J."/>
            <person name="Shi W."/>
            <person name="Du L."/>
            <person name="Sun Y."/>
            <person name="Zhan W."/>
            <person name="Jiang J.F."/>
            <person name="Wang Q."/>
            <person name="Zhang B."/>
            <person name="Ji P."/>
            <person name="Bell-Sakyi L."/>
            <person name="Cui X.M."/>
            <person name="Yuan T.T."/>
            <person name="Jiang B.G."/>
            <person name="Yang W.F."/>
            <person name="Lam T.T."/>
            <person name="Chang Q.C."/>
            <person name="Ding S.J."/>
            <person name="Wang X.J."/>
            <person name="Zhu J.G."/>
            <person name="Ruan X.D."/>
            <person name="Zhao L."/>
            <person name="Wei J.T."/>
            <person name="Ye R.Z."/>
            <person name="Que T.C."/>
            <person name="Du C.H."/>
            <person name="Zhou Y.H."/>
            <person name="Cheng J.X."/>
            <person name="Dai P.F."/>
            <person name="Guo W.B."/>
            <person name="Han X.H."/>
            <person name="Huang E.J."/>
            <person name="Li L.F."/>
            <person name="Wei W."/>
            <person name="Gao Y.C."/>
            <person name="Liu J.Z."/>
            <person name="Shao H.Z."/>
            <person name="Wang X."/>
            <person name="Wang C.C."/>
            <person name="Yang T.C."/>
            <person name="Huo Q.B."/>
            <person name="Li W."/>
            <person name="Chen H.Y."/>
            <person name="Chen S.E."/>
            <person name="Zhou L.G."/>
            <person name="Ni X.B."/>
            <person name="Tian J.H."/>
            <person name="Sheng Y."/>
            <person name="Liu T."/>
            <person name="Pan Y.S."/>
            <person name="Xia L.Y."/>
            <person name="Li J."/>
            <person name="Zhao F."/>
            <person name="Cao W.C."/>
        </authorList>
    </citation>
    <scope>NUCLEOTIDE SEQUENCE</scope>
    <source>
        <strain evidence="1">Rmic-2018</strain>
    </source>
</reference>
<dbReference type="EMBL" id="JABSTU010000007">
    <property type="protein sequence ID" value="KAH8026155.1"/>
    <property type="molecule type" value="Genomic_DNA"/>
</dbReference>
<dbReference type="AlphaFoldDB" id="A0A9J6DVC6"/>
<evidence type="ECO:0000313" key="1">
    <source>
        <dbReference type="EMBL" id="KAH8026155.1"/>
    </source>
</evidence>
<proteinExistence type="predicted"/>
<keyword evidence="2" id="KW-1185">Reference proteome</keyword>
<reference evidence="1" key="2">
    <citation type="submission" date="2021-09" db="EMBL/GenBank/DDBJ databases">
        <authorList>
            <person name="Jia N."/>
            <person name="Wang J."/>
            <person name="Shi W."/>
            <person name="Du L."/>
            <person name="Sun Y."/>
            <person name="Zhan W."/>
            <person name="Jiang J."/>
            <person name="Wang Q."/>
            <person name="Zhang B."/>
            <person name="Ji P."/>
            <person name="Sakyi L.B."/>
            <person name="Cui X."/>
            <person name="Yuan T."/>
            <person name="Jiang B."/>
            <person name="Yang W."/>
            <person name="Lam T.T.-Y."/>
            <person name="Chang Q."/>
            <person name="Ding S."/>
            <person name="Wang X."/>
            <person name="Zhu J."/>
            <person name="Ruan X."/>
            <person name="Zhao L."/>
            <person name="Wei J."/>
            <person name="Que T."/>
            <person name="Du C."/>
            <person name="Cheng J."/>
            <person name="Dai P."/>
            <person name="Han X."/>
            <person name="Huang E."/>
            <person name="Gao Y."/>
            <person name="Liu J."/>
            <person name="Shao H."/>
            <person name="Ye R."/>
            <person name="Li L."/>
            <person name="Wei W."/>
            <person name="Wang X."/>
            <person name="Wang C."/>
            <person name="Huo Q."/>
            <person name="Li W."/>
            <person name="Guo W."/>
            <person name="Chen H."/>
            <person name="Chen S."/>
            <person name="Zhou L."/>
            <person name="Zhou L."/>
            <person name="Ni X."/>
            <person name="Tian J."/>
            <person name="Zhou Y."/>
            <person name="Sheng Y."/>
            <person name="Liu T."/>
            <person name="Pan Y."/>
            <person name="Xia L."/>
            <person name="Li J."/>
            <person name="Zhao F."/>
            <person name="Cao W."/>
        </authorList>
    </citation>
    <scope>NUCLEOTIDE SEQUENCE</scope>
    <source>
        <strain evidence="1">Rmic-2018</strain>
        <tissue evidence="1">Larvae</tissue>
    </source>
</reference>
<dbReference type="Proteomes" id="UP000821866">
    <property type="component" value="Unassembled WGS sequence"/>
</dbReference>
<comment type="caution">
    <text evidence="1">The sequence shown here is derived from an EMBL/GenBank/DDBJ whole genome shotgun (WGS) entry which is preliminary data.</text>
</comment>
<sequence length="233" mass="25846">MGESAQKRSVLSVTLGPITAVVWLGRRFQITNARSMLAWSAFFKQHERSKYEEKNINATVPELESKASSPAVVLDGKGRGDAGLRHPSRTAFEPSRPLPSLRCVSRRRKDENFLESRAEEPLTASRSPPRAQALAAAQSVKDRAGLVLLRCSCSSGGGATQEQWLLWRTREDEGVWQGKPWVALLLRLCCSSDVAATFPCWLQQRQPRQRRAAIAIVVSFRICHSTSDTAMQG</sequence>
<accession>A0A9J6DVC6</accession>